<reference evidence="2" key="1">
    <citation type="journal article" date="2020" name="J. Exp. Bot.">
        <title>Zygnema circumcarinatum UTEX 1559 chloroplast and mitochondrial genomes provide insight into land plant evolution.</title>
        <authorList>
            <person name="Orton L.M."/>
            <person name="Fitzek E."/>
            <person name="Feng X."/>
            <person name="Grayburn W.S."/>
            <person name="Mower J.P."/>
            <person name="Liu K."/>
            <person name="Zhang C."/>
            <person name="Duvall M.R."/>
            <person name="Yin Y."/>
        </authorList>
    </citation>
    <scope>NUCLEOTIDE SEQUENCE</scope>
    <source>
        <strain evidence="2">UTEX 1559 mating type +</strain>
    </source>
</reference>
<feature type="transmembrane region" description="Helical" evidence="1">
    <location>
        <begin position="21"/>
        <end position="45"/>
    </location>
</feature>
<dbReference type="Gene3D" id="3.30.10.20">
    <property type="match status" value="1"/>
</dbReference>
<geneLocation type="mitochondrion" evidence="2"/>
<keyword evidence="1" id="KW-0812">Transmembrane</keyword>
<protein>
    <submittedName>
        <fullName evidence="2">Penicillin-binding protein</fullName>
    </submittedName>
</protein>
<proteinExistence type="predicted"/>
<name>A0A6N0GXJ0_ZYGCR</name>
<evidence type="ECO:0000313" key="2">
    <source>
        <dbReference type="EMBL" id="QKQ14701.1"/>
    </source>
</evidence>
<dbReference type="AlphaFoldDB" id="A0A6N0GXJ0"/>
<gene>
    <name evidence="2" type="primary">mrdA</name>
</gene>
<dbReference type="InterPro" id="IPR005543">
    <property type="entry name" value="PASTA_dom"/>
</dbReference>
<dbReference type="EMBL" id="MT040698">
    <property type="protein sequence ID" value="QKQ14701.1"/>
    <property type="molecule type" value="Genomic_DNA"/>
</dbReference>
<keyword evidence="1" id="KW-0472">Membrane</keyword>
<dbReference type="GeneID" id="79574852"/>
<keyword evidence="1" id="KW-1133">Transmembrane helix</keyword>
<keyword evidence="2" id="KW-0496">Mitochondrion</keyword>
<accession>A0A6N0GXJ0</accession>
<organism evidence="2">
    <name type="scientific">Zygnema circumcarinatum</name>
    <name type="common">Green alga</name>
    <dbReference type="NCBI Taxonomy" id="35869"/>
    <lineage>
        <taxon>Eukaryota</taxon>
        <taxon>Viridiplantae</taxon>
        <taxon>Streptophyta</taxon>
        <taxon>Zygnematophyceae</taxon>
        <taxon>Zygnematophycidae</taxon>
        <taxon>Zygnematales</taxon>
        <taxon>Zygnemataceae</taxon>
        <taxon>Zygnema</taxon>
    </lineage>
</organism>
<dbReference type="CDD" id="cd06577">
    <property type="entry name" value="PASTA_pknB"/>
    <property type="match status" value="1"/>
</dbReference>
<evidence type="ECO:0000256" key="1">
    <source>
        <dbReference type="SAM" id="Phobius"/>
    </source>
</evidence>
<dbReference type="RefSeq" id="YP_010736372.1">
    <property type="nucleotide sequence ID" value="NC_072974.1"/>
</dbReference>
<sequence length="141" mass="16220">MVFKSILNNRTLKPNKHFIKLIVLHVSLMVVVESAILLLFFQFLLPILTHHGQFITVPYRKGVGLEKVASCLTQRNLRFEVTQHFAYTPDYTRMTVLQQHPKAGARVKEGRKLYLTLNTKTPPQVNMQDLVDGSVRNAHVR</sequence>